<protein>
    <submittedName>
        <fullName evidence="1">Uncharacterized protein</fullName>
    </submittedName>
</protein>
<gene>
    <name evidence="1" type="ORF">ACFOE0_21870</name>
</gene>
<dbReference type="Proteomes" id="UP001595621">
    <property type="component" value="Unassembled WGS sequence"/>
</dbReference>
<keyword evidence="2" id="KW-1185">Reference proteome</keyword>
<accession>A0ABV7GH07</accession>
<reference evidence="2" key="1">
    <citation type="journal article" date="2019" name="Int. J. Syst. Evol. Microbiol.">
        <title>The Global Catalogue of Microorganisms (GCM) 10K type strain sequencing project: providing services to taxonomists for standard genome sequencing and annotation.</title>
        <authorList>
            <consortium name="The Broad Institute Genomics Platform"/>
            <consortium name="The Broad Institute Genome Sequencing Center for Infectious Disease"/>
            <person name="Wu L."/>
            <person name="Ma J."/>
        </authorList>
    </citation>
    <scope>NUCLEOTIDE SEQUENCE [LARGE SCALE GENOMIC DNA]</scope>
    <source>
        <strain evidence="2">KCTC 52277</strain>
    </source>
</reference>
<evidence type="ECO:0000313" key="2">
    <source>
        <dbReference type="Proteomes" id="UP001595621"/>
    </source>
</evidence>
<comment type="caution">
    <text evidence="1">The sequence shown here is derived from an EMBL/GenBank/DDBJ whole genome shotgun (WGS) entry which is preliminary data.</text>
</comment>
<organism evidence="1 2">
    <name type="scientific">Shewanella submarina</name>
    <dbReference type="NCBI Taxonomy" id="2016376"/>
    <lineage>
        <taxon>Bacteria</taxon>
        <taxon>Pseudomonadati</taxon>
        <taxon>Pseudomonadota</taxon>
        <taxon>Gammaproteobacteria</taxon>
        <taxon>Alteromonadales</taxon>
        <taxon>Shewanellaceae</taxon>
        <taxon>Shewanella</taxon>
    </lineage>
</organism>
<dbReference type="RefSeq" id="WP_248934648.1">
    <property type="nucleotide sequence ID" value="NZ_JAKILF010000001.1"/>
</dbReference>
<evidence type="ECO:0000313" key="1">
    <source>
        <dbReference type="EMBL" id="MFC3140807.1"/>
    </source>
</evidence>
<name>A0ABV7GH07_9GAMM</name>
<sequence length="188" mass="22074">MQQRIEAKTFKTAVSHKGQRCKLNCSDKFPQIFTVAAHAEYAAVLWFESQDYDNFPVPLLWDNTRYPRLVFLCPSCCKKRLHLYGAANGWACRVCLKLHYSVQSMGTEERLRKRIRKQRKAIWGADASLDTLEWSYPFDKPKRARRQKFADAVYKLNKAELSYLECFEQRFVRLSKRIGVLAKEVDLI</sequence>
<dbReference type="EMBL" id="JBHRTD010000018">
    <property type="protein sequence ID" value="MFC3140807.1"/>
    <property type="molecule type" value="Genomic_DNA"/>
</dbReference>
<proteinExistence type="predicted"/>